<name>A0A385Q3D5_9FIRM</name>
<dbReference type="OrthoDB" id="2079049at2"/>
<dbReference type="KEGG" id="lua:D4A81_09730"/>
<dbReference type="RefSeq" id="WP_111524821.1">
    <property type="nucleotide sequence ID" value="NZ_CP032364.1"/>
</dbReference>
<sequence length="132" mass="14425">MKRYSLAFILIMISLLICLACSGNGRKRDEALVGKYIAVSGKAFGLDLSRDEMKGFTVELNADGQAKLIAEDIRVEGKWFNDNTTVTVKVDKVNMVGTLGEDTITFDGFLKDQVGASIDLQFAREGTDALKP</sequence>
<reference evidence="1 2" key="1">
    <citation type="submission" date="2018-09" db="EMBL/GenBank/DDBJ databases">
        <title>Genome sequencing of Lachnoanaerobaculum umeaense DSM 23576.</title>
        <authorList>
            <person name="Kook J.-K."/>
            <person name="Park S.-N."/>
            <person name="Lim Y.K."/>
        </authorList>
    </citation>
    <scope>NUCLEOTIDE SEQUENCE [LARGE SCALE GENOMIC DNA]</scope>
    <source>
        <strain evidence="2">DSM 23576 \ CCUG 58757</strain>
    </source>
</reference>
<evidence type="ECO:0000313" key="1">
    <source>
        <dbReference type="EMBL" id="AYB00190.1"/>
    </source>
</evidence>
<evidence type="ECO:0000313" key="2">
    <source>
        <dbReference type="Proteomes" id="UP000265562"/>
    </source>
</evidence>
<accession>A0A385Q3D5</accession>
<protein>
    <submittedName>
        <fullName evidence="1">Uncharacterized protein</fullName>
    </submittedName>
</protein>
<dbReference type="AlphaFoldDB" id="A0A385Q3D5"/>
<proteinExistence type="predicted"/>
<organism evidence="1 2">
    <name type="scientific">Lachnoanaerobaculum umeaense</name>
    <dbReference type="NCBI Taxonomy" id="617123"/>
    <lineage>
        <taxon>Bacteria</taxon>
        <taxon>Bacillati</taxon>
        <taxon>Bacillota</taxon>
        <taxon>Clostridia</taxon>
        <taxon>Lachnospirales</taxon>
        <taxon>Lachnospiraceae</taxon>
        <taxon>Lachnoanaerobaculum</taxon>
    </lineage>
</organism>
<dbReference type="EMBL" id="CP032364">
    <property type="protein sequence ID" value="AYB00190.1"/>
    <property type="molecule type" value="Genomic_DNA"/>
</dbReference>
<keyword evidence="2" id="KW-1185">Reference proteome</keyword>
<dbReference type="Proteomes" id="UP000265562">
    <property type="component" value="Chromosome"/>
</dbReference>
<gene>
    <name evidence="1" type="ORF">D4A81_09730</name>
</gene>